<organism evidence="2 3">
    <name type="scientific">Nitzschia inconspicua</name>
    <dbReference type="NCBI Taxonomy" id="303405"/>
    <lineage>
        <taxon>Eukaryota</taxon>
        <taxon>Sar</taxon>
        <taxon>Stramenopiles</taxon>
        <taxon>Ochrophyta</taxon>
        <taxon>Bacillariophyta</taxon>
        <taxon>Bacillariophyceae</taxon>
        <taxon>Bacillariophycidae</taxon>
        <taxon>Bacillariales</taxon>
        <taxon>Bacillariaceae</taxon>
        <taxon>Nitzschia</taxon>
    </lineage>
</organism>
<reference evidence="2" key="2">
    <citation type="submission" date="2021-04" db="EMBL/GenBank/DDBJ databases">
        <authorList>
            <person name="Podell S."/>
        </authorList>
    </citation>
    <scope>NUCLEOTIDE SEQUENCE</scope>
    <source>
        <strain evidence="2">Hildebrandi</strain>
    </source>
</reference>
<feature type="chain" id="PRO_5039914793" evidence="1">
    <location>
        <begin position="26"/>
        <end position="196"/>
    </location>
</feature>
<evidence type="ECO:0000313" key="2">
    <source>
        <dbReference type="EMBL" id="KAG7364148.1"/>
    </source>
</evidence>
<dbReference type="EMBL" id="JAGRRH010000009">
    <property type="protein sequence ID" value="KAG7364148.1"/>
    <property type="molecule type" value="Genomic_DNA"/>
</dbReference>
<dbReference type="Proteomes" id="UP000693970">
    <property type="component" value="Unassembled WGS sequence"/>
</dbReference>
<accession>A0A9K3LKU5</accession>
<keyword evidence="1" id="KW-0732">Signal</keyword>
<reference evidence="2" key="1">
    <citation type="journal article" date="2021" name="Sci. Rep.">
        <title>Diploid genomic architecture of Nitzschia inconspicua, an elite biomass production diatom.</title>
        <authorList>
            <person name="Oliver A."/>
            <person name="Podell S."/>
            <person name="Pinowska A."/>
            <person name="Traller J.C."/>
            <person name="Smith S.R."/>
            <person name="McClure R."/>
            <person name="Beliaev A."/>
            <person name="Bohutskyi P."/>
            <person name="Hill E.A."/>
            <person name="Rabines A."/>
            <person name="Zheng H."/>
            <person name="Allen L.Z."/>
            <person name="Kuo A."/>
            <person name="Grigoriev I.V."/>
            <person name="Allen A.E."/>
            <person name="Hazlebeck D."/>
            <person name="Allen E.E."/>
        </authorList>
    </citation>
    <scope>NUCLEOTIDE SEQUENCE</scope>
    <source>
        <strain evidence="2">Hildebrandi</strain>
    </source>
</reference>
<dbReference type="OrthoDB" id="42293at2759"/>
<proteinExistence type="predicted"/>
<protein>
    <submittedName>
        <fullName evidence="2">Uncharacterized protein</fullName>
    </submittedName>
</protein>
<evidence type="ECO:0000313" key="3">
    <source>
        <dbReference type="Proteomes" id="UP000693970"/>
    </source>
</evidence>
<sequence length="196" mass="20844">MMRTPVTIVFMAITLSVLKVEMSLAFVNHGASSPGLKQDTVATKLFAESLCSRRDALFGMAAAAFATTTVVANPSAANAKYSDYSRREKDWQARQSKGEIKYSSAKDLRQQLAEIVPANSEGSKVFCPNGPNAAVSPLMENKCSDVRMALPSVYGRSNDIMGNSIPGFQSGYDWTSGGGSSISAAAGGFPGYYSKK</sequence>
<evidence type="ECO:0000256" key="1">
    <source>
        <dbReference type="SAM" id="SignalP"/>
    </source>
</evidence>
<gene>
    <name evidence="2" type="ORF">IV203_037350</name>
</gene>
<keyword evidence="3" id="KW-1185">Reference proteome</keyword>
<dbReference type="AlphaFoldDB" id="A0A9K3LKU5"/>
<feature type="signal peptide" evidence="1">
    <location>
        <begin position="1"/>
        <end position="25"/>
    </location>
</feature>
<comment type="caution">
    <text evidence="2">The sequence shown here is derived from an EMBL/GenBank/DDBJ whole genome shotgun (WGS) entry which is preliminary data.</text>
</comment>
<name>A0A9K3LKU5_9STRA</name>